<dbReference type="Pfam" id="PF02820">
    <property type="entry name" value="MBT"/>
    <property type="match status" value="1"/>
</dbReference>
<feature type="compositionally biased region" description="Polar residues" evidence="9">
    <location>
        <begin position="149"/>
        <end position="160"/>
    </location>
</feature>
<feature type="region of interest" description="Disordered" evidence="9">
    <location>
        <begin position="61"/>
        <end position="160"/>
    </location>
</feature>
<dbReference type="InterPro" id="IPR050548">
    <property type="entry name" value="PcG_chromatin_remod_factors"/>
</dbReference>
<evidence type="ECO:0000256" key="3">
    <source>
        <dbReference type="ARBA" id="ARBA00022491"/>
    </source>
</evidence>
<organism evidence="11 12">
    <name type="scientific">Paralvinella palmiformis</name>
    <dbReference type="NCBI Taxonomy" id="53620"/>
    <lineage>
        <taxon>Eukaryota</taxon>
        <taxon>Metazoa</taxon>
        <taxon>Spiralia</taxon>
        <taxon>Lophotrochozoa</taxon>
        <taxon>Annelida</taxon>
        <taxon>Polychaeta</taxon>
        <taxon>Sedentaria</taxon>
        <taxon>Canalipalpata</taxon>
        <taxon>Terebellida</taxon>
        <taxon>Terebelliformia</taxon>
        <taxon>Alvinellidae</taxon>
        <taxon>Paralvinella</taxon>
    </lineage>
</organism>
<dbReference type="InterPro" id="IPR001660">
    <property type="entry name" value="SAM"/>
</dbReference>
<keyword evidence="12" id="KW-1185">Reference proteome</keyword>
<dbReference type="SMART" id="SM00561">
    <property type="entry name" value="MBT"/>
    <property type="match status" value="1"/>
</dbReference>
<feature type="compositionally biased region" description="Low complexity" evidence="9">
    <location>
        <begin position="110"/>
        <end position="127"/>
    </location>
</feature>
<evidence type="ECO:0000259" key="10">
    <source>
        <dbReference type="SMART" id="SM00454"/>
    </source>
</evidence>
<dbReference type="InterPro" id="IPR047531">
    <property type="entry name" value="SAM_Scm-like"/>
</dbReference>
<dbReference type="Gene3D" id="3.90.1150.190">
    <property type="entry name" value="SLED domain"/>
    <property type="match status" value="1"/>
</dbReference>
<dbReference type="SMART" id="SM00454">
    <property type="entry name" value="SAM"/>
    <property type="match status" value="1"/>
</dbReference>
<feature type="repeat" description="MBT" evidence="8">
    <location>
        <begin position="1"/>
        <end position="65"/>
    </location>
</feature>
<evidence type="ECO:0000256" key="8">
    <source>
        <dbReference type="PROSITE-ProRule" id="PRU00459"/>
    </source>
</evidence>
<feature type="compositionally biased region" description="Polar residues" evidence="9">
    <location>
        <begin position="300"/>
        <end position="309"/>
    </location>
</feature>
<dbReference type="SUPFAM" id="SSF63748">
    <property type="entry name" value="Tudor/PWWP/MBT"/>
    <property type="match status" value="1"/>
</dbReference>
<evidence type="ECO:0000256" key="5">
    <source>
        <dbReference type="ARBA" id="ARBA00023015"/>
    </source>
</evidence>
<reference evidence="11" key="1">
    <citation type="journal article" date="2023" name="Mol. Biol. Evol.">
        <title>Third-Generation Sequencing Reveals the Adaptive Role of the Epigenome in Three Deep-Sea Polychaetes.</title>
        <authorList>
            <person name="Perez M."/>
            <person name="Aroh O."/>
            <person name="Sun Y."/>
            <person name="Lan Y."/>
            <person name="Juniper S.K."/>
            <person name="Young C.R."/>
            <person name="Angers B."/>
            <person name="Qian P.Y."/>
        </authorList>
    </citation>
    <scope>NUCLEOTIDE SEQUENCE</scope>
    <source>
        <strain evidence="11">P08H-3</strain>
    </source>
</reference>
<evidence type="ECO:0000256" key="2">
    <source>
        <dbReference type="ARBA" id="ARBA00008469"/>
    </source>
</evidence>
<dbReference type="InterPro" id="IPR038348">
    <property type="entry name" value="SLED_sf"/>
</dbReference>
<dbReference type="GO" id="GO:0003682">
    <property type="term" value="F:chromatin binding"/>
    <property type="evidence" value="ECO:0007669"/>
    <property type="project" value="TreeGrafter"/>
</dbReference>
<evidence type="ECO:0000313" key="12">
    <source>
        <dbReference type="Proteomes" id="UP001208570"/>
    </source>
</evidence>
<keyword evidence="7" id="KW-0539">Nucleus</keyword>
<dbReference type="Pfam" id="PF00536">
    <property type="entry name" value="SAM_1"/>
    <property type="match status" value="1"/>
</dbReference>
<comment type="similarity">
    <text evidence="2">Belongs to the SCM family.</text>
</comment>
<dbReference type="EMBL" id="JAODUP010000150">
    <property type="protein sequence ID" value="KAK2159578.1"/>
    <property type="molecule type" value="Genomic_DNA"/>
</dbReference>
<gene>
    <name evidence="11" type="ORF">LSH36_150g00023</name>
</gene>
<dbReference type="SUPFAM" id="SSF47769">
    <property type="entry name" value="SAM/Pointed domain"/>
    <property type="match status" value="1"/>
</dbReference>
<dbReference type="PROSITE" id="PS51079">
    <property type="entry name" value="MBT"/>
    <property type="match status" value="1"/>
</dbReference>
<dbReference type="PANTHER" id="PTHR12247:SF132">
    <property type="entry name" value="POLYCOMB PROTEIN SCM"/>
    <property type="match status" value="1"/>
</dbReference>
<evidence type="ECO:0000256" key="6">
    <source>
        <dbReference type="ARBA" id="ARBA00023163"/>
    </source>
</evidence>
<dbReference type="GO" id="GO:0005634">
    <property type="term" value="C:nucleus"/>
    <property type="evidence" value="ECO:0007669"/>
    <property type="project" value="UniProtKB-SubCell"/>
</dbReference>
<feature type="compositionally biased region" description="Polar residues" evidence="9">
    <location>
        <begin position="129"/>
        <end position="142"/>
    </location>
</feature>
<keyword evidence="6" id="KW-0804">Transcription</keyword>
<keyword evidence="5" id="KW-0805">Transcription regulation</keyword>
<protein>
    <recommendedName>
        <fullName evidence="10">SAM domain-containing protein</fullName>
    </recommendedName>
</protein>
<dbReference type="GO" id="GO:0045892">
    <property type="term" value="P:negative regulation of DNA-templated transcription"/>
    <property type="evidence" value="ECO:0007669"/>
    <property type="project" value="TreeGrafter"/>
</dbReference>
<evidence type="ECO:0000256" key="4">
    <source>
        <dbReference type="ARBA" id="ARBA00022737"/>
    </source>
</evidence>
<dbReference type="CDD" id="cd09578">
    <property type="entry name" value="SAM_Scm"/>
    <property type="match status" value="1"/>
</dbReference>
<dbReference type="Gene3D" id="2.30.30.140">
    <property type="match status" value="1"/>
</dbReference>
<feature type="compositionally biased region" description="Basic and acidic residues" evidence="9">
    <location>
        <begin position="319"/>
        <end position="329"/>
    </location>
</feature>
<accession>A0AAD9N8Q8</accession>
<name>A0AAD9N8Q8_9ANNE</name>
<dbReference type="PANTHER" id="PTHR12247">
    <property type="entry name" value="POLYCOMB GROUP PROTEIN"/>
    <property type="match status" value="1"/>
</dbReference>
<keyword evidence="4" id="KW-0677">Repeat</keyword>
<dbReference type="InterPro" id="IPR021987">
    <property type="entry name" value="SLED"/>
</dbReference>
<dbReference type="Proteomes" id="UP001208570">
    <property type="component" value="Unassembled WGS sequence"/>
</dbReference>
<evidence type="ECO:0000256" key="1">
    <source>
        <dbReference type="ARBA" id="ARBA00004123"/>
    </source>
</evidence>
<sequence length="458" mass="50198">MKLEAVDRKNPHLICPATIGAVNKDQIHVAFDGWKGAFDYWCRYDSRDLFPVGWCDTTGHPLQPPGHKGSKYSKGEQVMKSGDMASSPLTASNEMKPASTNQNSHRSCHSSGTTNQSSSGSGQSPPSVTRFTSGTDQSLNTKSHGKTSLLASPSTTVPELGTNSRNITTVCIYVNPGCNCGSLLNPRKVSLLPLQFGPGTIHRVLREAVQALVDSSYNEKSVFTLLKEGSGKVIIQASYSNSLHTRHLPIIEKVSTLWDFIEGFLDDLSCCENLYSSQPFDGGCNKCAKPASPAKAEDQMSVQDVSSATSRHRTPTQTETHEVKMEGSSHHPHKTQIKLPKRCWSSDSTDILKVVTATKVPKVHRRISAFKAEASSTTEMRYSQPSNDPSHWSIEDVVRVISDAEPALTGLTDLIRKHEIDGKALLLLTSDMMMRYMGLKLGPALKLCHVIEKLKHRK</sequence>
<feature type="compositionally biased region" description="Polar residues" evidence="9">
    <location>
        <begin position="87"/>
        <end position="105"/>
    </location>
</feature>
<feature type="domain" description="SAM" evidence="10">
    <location>
        <begin position="389"/>
        <end position="457"/>
    </location>
</feature>
<dbReference type="AlphaFoldDB" id="A0AAD9N8Q8"/>
<evidence type="ECO:0000256" key="9">
    <source>
        <dbReference type="SAM" id="MobiDB-lite"/>
    </source>
</evidence>
<dbReference type="GO" id="GO:0042393">
    <property type="term" value="F:histone binding"/>
    <property type="evidence" value="ECO:0007669"/>
    <property type="project" value="TreeGrafter"/>
</dbReference>
<feature type="region of interest" description="Disordered" evidence="9">
    <location>
        <begin position="291"/>
        <end position="338"/>
    </location>
</feature>
<proteinExistence type="inferred from homology"/>
<dbReference type="Gene3D" id="1.10.150.50">
    <property type="entry name" value="Transcription Factor, Ets-1"/>
    <property type="match status" value="1"/>
</dbReference>
<comment type="caution">
    <text evidence="11">The sequence shown here is derived from an EMBL/GenBank/DDBJ whole genome shotgun (WGS) entry which is preliminary data.</text>
</comment>
<evidence type="ECO:0000313" key="11">
    <source>
        <dbReference type="EMBL" id="KAK2159578.1"/>
    </source>
</evidence>
<keyword evidence="3" id="KW-0678">Repressor</keyword>
<dbReference type="InterPro" id="IPR004092">
    <property type="entry name" value="Mbt"/>
</dbReference>
<dbReference type="Pfam" id="PF12140">
    <property type="entry name" value="SLED"/>
    <property type="match status" value="1"/>
</dbReference>
<comment type="subcellular location">
    <subcellularLocation>
        <location evidence="1">Nucleus</location>
    </subcellularLocation>
</comment>
<evidence type="ECO:0000256" key="7">
    <source>
        <dbReference type="ARBA" id="ARBA00023242"/>
    </source>
</evidence>
<dbReference type="InterPro" id="IPR013761">
    <property type="entry name" value="SAM/pointed_sf"/>
</dbReference>